<gene>
    <name evidence="1" type="ORF">M9Y10_000617</name>
</gene>
<proteinExistence type="predicted"/>
<reference evidence="1 2" key="1">
    <citation type="submission" date="2024-04" db="EMBL/GenBank/DDBJ databases">
        <title>Tritrichomonas musculus Genome.</title>
        <authorList>
            <person name="Alves-Ferreira E."/>
            <person name="Grigg M."/>
            <person name="Lorenzi H."/>
            <person name="Galac M."/>
        </authorList>
    </citation>
    <scope>NUCLEOTIDE SEQUENCE [LARGE SCALE GENOMIC DNA]</scope>
    <source>
        <strain evidence="1 2">EAF2021</strain>
    </source>
</reference>
<evidence type="ECO:0008006" key="3">
    <source>
        <dbReference type="Google" id="ProtNLM"/>
    </source>
</evidence>
<dbReference type="Proteomes" id="UP001470230">
    <property type="component" value="Unassembled WGS sequence"/>
</dbReference>
<name>A0ABR2L4R5_9EUKA</name>
<comment type="caution">
    <text evidence="1">The sequence shown here is derived from an EMBL/GenBank/DDBJ whole genome shotgun (WGS) entry which is preliminary data.</text>
</comment>
<dbReference type="InterPro" id="IPR032675">
    <property type="entry name" value="LRR_dom_sf"/>
</dbReference>
<dbReference type="InterPro" id="IPR026906">
    <property type="entry name" value="LRR_5"/>
</dbReference>
<sequence length="92" mass="10204">MLTSGCPYSDVTAVKFAANSELQIIEDRSFEFSQIASITIPSSVTKICESAFSSCGQFVQVEFLQNSKLRTIEKSAFYGSQTSKHHDSIKRD</sequence>
<dbReference type="Gene3D" id="3.80.10.10">
    <property type="entry name" value="Ribonuclease Inhibitor"/>
    <property type="match status" value="1"/>
</dbReference>
<evidence type="ECO:0000313" key="2">
    <source>
        <dbReference type="Proteomes" id="UP001470230"/>
    </source>
</evidence>
<dbReference type="EMBL" id="JAPFFF010000001">
    <property type="protein sequence ID" value="KAK8898333.1"/>
    <property type="molecule type" value="Genomic_DNA"/>
</dbReference>
<evidence type="ECO:0000313" key="1">
    <source>
        <dbReference type="EMBL" id="KAK8898333.1"/>
    </source>
</evidence>
<protein>
    <recommendedName>
        <fullName evidence="3">Surface antigen BspA-like</fullName>
    </recommendedName>
</protein>
<keyword evidence="2" id="KW-1185">Reference proteome</keyword>
<organism evidence="1 2">
    <name type="scientific">Tritrichomonas musculus</name>
    <dbReference type="NCBI Taxonomy" id="1915356"/>
    <lineage>
        <taxon>Eukaryota</taxon>
        <taxon>Metamonada</taxon>
        <taxon>Parabasalia</taxon>
        <taxon>Tritrichomonadida</taxon>
        <taxon>Tritrichomonadidae</taxon>
        <taxon>Tritrichomonas</taxon>
    </lineage>
</organism>
<dbReference type="Pfam" id="PF13306">
    <property type="entry name" value="LRR_5"/>
    <property type="match status" value="1"/>
</dbReference>
<accession>A0ABR2L4R5</accession>